<evidence type="ECO:0000256" key="1">
    <source>
        <dbReference type="SAM" id="MobiDB-lite"/>
    </source>
</evidence>
<reference evidence="3 4" key="1">
    <citation type="submission" date="2019-07" db="EMBL/GenBank/DDBJ databases">
        <title>R&amp;d 2014.</title>
        <authorList>
            <person name="Klenk H.-P."/>
        </authorList>
    </citation>
    <scope>NUCLEOTIDE SEQUENCE [LARGE SCALE GENOMIC DNA]</scope>
    <source>
        <strain evidence="3 4">DSM 43868</strain>
    </source>
</reference>
<proteinExistence type="predicted"/>
<keyword evidence="2" id="KW-0812">Transmembrane</keyword>
<dbReference type="RefSeq" id="WP_145774460.1">
    <property type="nucleotide sequence ID" value="NZ_VLKE01000001.1"/>
</dbReference>
<dbReference type="OrthoDB" id="4859011at2"/>
<comment type="caution">
    <text evidence="3">The sequence shown here is derived from an EMBL/GenBank/DDBJ whole genome shotgun (WGS) entry which is preliminary data.</text>
</comment>
<evidence type="ECO:0008006" key="5">
    <source>
        <dbReference type="Google" id="ProtNLM"/>
    </source>
</evidence>
<sequence length="500" mass="54625">MGPPAPPGSYRPPAPYPPPAQFGPAGPYAPPPPAQFGPAGPYAPPPPAKRSRRWLWISLTAVLVVLALCAGSAFALKTYVDRQTATSAALDEGDDPIRPAEIEALLAEHTRALKDRDLKAFLAPFDPADKKLVAQQTTLFRNLSDVPLAEAGFVRLRTGEFTPVGAGHSVELTVSFNHRFEYDRAPVGEMYTWTVVRPHKGAPLKITEAGHIPQGFRQTELSYYPAPWDKWQKLHVEKTPHTVLIVDASLRAEAQRYAPVAERAAAQTLAAVRDGGVTAEFPQGFVISLVKGEKELAALYQTRKEPATGESGLALGFPPASAVDDDQGPDVGGSRVLIDVTDRSFFGAGAQESPSVLFRHELAHAIMNNFADHGPRATALDRREHWVVEGFAEYLGYGQQPFTASDRAASGKEVLRSLNYDLPLPSNGGWNMAGRGSYHYWLAHSTMSYVAERYGEQKVFQLVIEHYRGKTVEDVTREVLGVSYGDFAKQWAAYVKAEAR</sequence>
<organism evidence="3 4">
    <name type="scientific">Micromonospora olivasterospora</name>
    <dbReference type="NCBI Taxonomy" id="1880"/>
    <lineage>
        <taxon>Bacteria</taxon>
        <taxon>Bacillati</taxon>
        <taxon>Actinomycetota</taxon>
        <taxon>Actinomycetes</taxon>
        <taxon>Micromonosporales</taxon>
        <taxon>Micromonosporaceae</taxon>
        <taxon>Micromonospora</taxon>
    </lineage>
</organism>
<keyword evidence="4" id="KW-1185">Reference proteome</keyword>
<feature type="region of interest" description="Disordered" evidence="1">
    <location>
        <begin position="1"/>
        <end position="45"/>
    </location>
</feature>
<gene>
    <name evidence="3" type="ORF">JD77_02497</name>
</gene>
<evidence type="ECO:0000313" key="3">
    <source>
        <dbReference type="EMBL" id="TWH67520.1"/>
    </source>
</evidence>
<evidence type="ECO:0000313" key="4">
    <source>
        <dbReference type="Proteomes" id="UP000319825"/>
    </source>
</evidence>
<dbReference type="AlphaFoldDB" id="A0A562I906"/>
<protein>
    <recommendedName>
        <fullName evidence="5">Peptidase MA superfamily protein</fullName>
    </recommendedName>
</protein>
<keyword evidence="2" id="KW-1133">Transmembrane helix</keyword>
<dbReference type="Proteomes" id="UP000319825">
    <property type="component" value="Unassembled WGS sequence"/>
</dbReference>
<accession>A0A562I906</accession>
<evidence type="ECO:0000256" key="2">
    <source>
        <dbReference type="SAM" id="Phobius"/>
    </source>
</evidence>
<name>A0A562I906_MICOL</name>
<keyword evidence="2" id="KW-0472">Membrane</keyword>
<dbReference type="EMBL" id="VLKE01000001">
    <property type="protein sequence ID" value="TWH67520.1"/>
    <property type="molecule type" value="Genomic_DNA"/>
</dbReference>
<feature type="transmembrane region" description="Helical" evidence="2">
    <location>
        <begin position="54"/>
        <end position="76"/>
    </location>
</feature>